<gene>
    <name evidence="1" type="ORF">J2I46_28635</name>
</gene>
<proteinExistence type="predicted"/>
<dbReference type="SUPFAM" id="SSF55961">
    <property type="entry name" value="Bet v1-like"/>
    <property type="match status" value="1"/>
</dbReference>
<keyword evidence="2" id="KW-1185">Reference proteome</keyword>
<dbReference type="Proteomes" id="UP000664628">
    <property type="component" value="Unassembled WGS sequence"/>
</dbReference>
<dbReference type="Gene3D" id="3.30.530.20">
    <property type="match status" value="1"/>
</dbReference>
<comment type="caution">
    <text evidence="1">The sequence shown here is derived from an EMBL/GenBank/DDBJ whole genome shotgun (WGS) entry which is preliminary data.</text>
</comment>
<evidence type="ECO:0008006" key="3">
    <source>
        <dbReference type="Google" id="ProtNLM"/>
    </source>
</evidence>
<sequence length="154" mass="17415">MITCQVTELINRPVAEVFALAGNLENDLLWRMNLSRKQTTPGLPYVGMTFQEAMSYQGNYFTMTAVIEAVEPNCRLAFRTVNTAMSIQGKRLFEAVAPNQTRFTYELTIEPTGLYKLLPALTHELFSQQIQRDLLTLRRIATVRPRTALTTVAA</sequence>
<dbReference type="InterPro" id="IPR023393">
    <property type="entry name" value="START-like_dom_sf"/>
</dbReference>
<dbReference type="EMBL" id="JAFMYW010000012">
    <property type="protein sequence ID" value="MBO0952582.1"/>
    <property type="molecule type" value="Genomic_DNA"/>
</dbReference>
<dbReference type="RefSeq" id="WP_207332535.1">
    <property type="nucleotide sequence ID" value="NZ_JAFMYW010000012.1"/>
</dbReference>
<evidence type="ECO:0000313" key="2">
    <source>
        <dbReference type="Proteomes" id="UP000664628"/>
    </source>
</evidence>
<name>A0ABS3JRE9_9BACT</name>
<organism evidence="1 2">
    <name type="scientific">Fibrella forsythiae</name>
    <dbReference type="NCBI Taxonomy" id="2817061"/>
    <lineage>
        <taxon>Bacteria</taxon>
        <taxon>Pseudomonadati</taxon>
        <taxon>Bacteroidota</taxon>
        <taxon>Cytophagia</taxon>
        <taxon>Cytophagales</taxon>
        <taxon>Spirosomataceae</taxon>
        <taxon>Fibrella</taxon>
    </lineage>
</organism>
<evidence type="ECO:0000313" key="1">
    <source>
        <dbReference type="EMBL" id="MBO0952582.1"/>
    </source>
</evidence>
<protein>
    <recommendedName>
        <fullName evidence="3">SRPBCC family protein</fullName>
    </recommendedName>
</protein>
<reference evidence="1 2" key="1">
    <citation type="submission" date="2021-03" db="EMBL/GenBank/DDBJ databases">
        <title>Fibrella sp. HMF5405 genome sequencing and assembly.</title>
        <authorList>
            <person name="Kang H."/>
            <person name="Kim H."/>
            <person name="Bae S."/>
            <person name="Joh K."/>
        </authorList>
    </citation>
    <scope>NUCLEOTIDE SEQUENCE [LARGE SCALE GENOMIC DNA]</scope>
    <source>
        <strain evidence="1 2">HMF5405</strain>
    </source>
</reference>
<accession>A0ABS3JRE9</accession>